<protein>
    <submittedName>
        <fullName evidence="1">Uncharacterized protein</fullName>
    </submittedName>
</protein>
<accession>A0A521C701</accession>
<proteinExistence type="predicted"/>
<sequence>MANLSFYIRHVLKDEEKIEELLEALNNPNEGISISEEEVKRTMQELEEGEEIIRQ</sequence>
<keyword evidence="2" id="KW-1185">Reference proteome</keyword>
<dbReference type="EMBL" id="FXTM01000010">
    <property type="protein sequence ID" value="SMO55145.1"/>
    <property type="molecule type" value="Genomic_DNA"/>
</dbReference>
<dbReference type="RefSeq" id="WP_185954244.1">
    <property type="nucleotide sequence ID" value="NZ_FXTM01000010.1"/>
</dbReference>
<evidence type="ECO:0000313" key="1">
    <source>
        <dbReference type="EMBL" id="SMO55145.1"/>
    </source>
</evidence>
<reference evidence="1 2" key="1">
    <citation type="submission" date="2017-05" db="EMBL/GenBank/DDBJ databases">
        <authorList>
            <person name="Varghese N."/>
            <person name="Submissions S."/>
        </authorList>
    </citation>
    <scope>NUCLEOTIDE SEQUENCE [LARGE SCALE GENOMIC DNA]</scope>
    <source>
        <strain evidence="1 2">DSM 16304</strain>
    </source>
</reference>
<gene>
    <name evidence="1" type="ORF">SAMN06269117_11023</name>
</gene>
<dbReference type="Proteomes" id="UP000317315">
    <property type="component" value="Unassembled WGS sequence"/>
</dbReference>
<dbReference type="AlphaFoldDB" id="A0A521C701"/>
<name>A0A521C701_9BACT</name>
<organism evidence="1 2">
    <name type="scientific">Balnearium lithotrophicum</name>
    <dbReference type="NCBI Taxonomy" id="223788"/>
    <lineage>
        <taxon>Bacteria</taxon>
        <taxon>Pseudomonadati</taxon>
        <taxon>Aquificota</taxon>
        <taxon>Aquificia</taxon>
        <taxon>Desulfurobacteriales</taxon>
        <taxon>Desulfurobacteriaceae</taxon>
        <taxon>Balnearium</taxon>
    </lineage>
</organism>
<evidence type="ECO:0000313" key="2">
    <source>
        <dbReference type="Proteomes" id="UP000317315"/>
    </source>
</evidence>